<comment type="caution">
    <text evidence="1">The sequence shown here is derived from an EMBL/GenBank/DDBJ whole genome shotgun (WGS) entry which is preliminary data.</text>
</comment>
<dbReference type="EMBL" id="QFQZ01000012">
    <property type="protein sequence ID" value="PZR35776.1"/>
    <property type="molecule type" value="Genomic_DNA"/>
</dbReference>
<evidence type="ECO:0000313" key="2">
    <source>
        <dbReference type="Proteomes" id="UP000249393"/>
    </source>
</evidence>
<name>A0A2W5VGM7_9CAUL</name>
<proteinExistence type="predicted"/>
<protein>
    <recommendedName>
        <fullName evidence="3">Large polyvalent protein associated domain-containing protein</fullName>
    </recommendedName>
</protein>
<dbReference type="Proteomes" id="UP000249393">
    <property type="component" value="Unassembled WGS sequence"/>
</dbReference>
<reference evidence="1 2" key="1">
    <citation type="submission" date="2017-08" db="EMBL/GenBank/DDBJ databases">
        <title>Infants hospitalized years apart are colonized by the same room-sourced microbial strains.</title>
        <authorList>
            <person name="Brooks B."/>
            <person name="Olm M.R."/>
            <person name="Firek B.A."/>
            <person name="Baker R."/>
            <person name="Thomas B.C."/>
            <person name="Morowitz M.J."/>
            <person name="Banfield J.F."/>
        </authorList>
    </citation>
    <scope>NUCLEOTIDE SEQUENCE [LARGE SCALE GENOMIC DNA]</scope>
    <source>
        <strain evidence="1">S2_003_000_R2_4</strain>
    </source>
</reference>
<evidence type="ECO:0000313" key="1">
    <source>
        <dbReference type="EMBL" id="PZR35776.1"/>
    </source>
</evidence>
<accession>A0A2W5VGM7</accession>
<dbReference type="RefSeq" id="WP_304275209.1">
    <property type="nucleotide sequence ID" value="NZ_QFQZ01000012.1"/>
</dbReference>
<sequence>MSITVEGPDGAVHEFPEGTSQDVIKRVLDRRYGKGQDTQAARTSVLGWAMNKTGAGPKRSVLERFGDNVSNTVNTQPLVEFARSRFTNPLLGLKGAFAPVQQAIDAADRVGQLFDAVTGKPVKLAPGQPRSVKEAVQKGVTDTLNAVPGIAAGGAGFSVAGQFADTVKAGTRKAVDDAERQRRAEFAAKSHADPFYKADGGLAGKAAHGGAALLGVLAGTALDPTSYLTGGETVLQRVLVQGAVASGADIVGQTTAVDGGLQDGIDLKQTAFSGLAGAGFQGLGEAAAAVKNLKAPKIHPEAPLDAHFKAELDAADIVAKPTLSAKELPDLRVANDNARVHAETTGLEPIKVAKAGPEADAKAPEGDPWDAVNWGAEGSSTRKLAAAAHLETLRRTIKPEHAQAFGRWVAEGAPRMIGDGHHARVNPDWVDWDKLSSNPDEFMNLEASLQAFFKDTYEKAGTASKSWEAVDQAAKVFGTTQSNVVTAHGQIVGANGEAGLAAKLVALQSIADSHADNLVRHINQMKQRVEAGQVNAEDVAKLAAGVQEAALMDAMAAGSASEVGRALNVLKMARQKRRAVNDLNAAMDFLRESMGGNGDIDPTRLKDILDRMSGVYRKKGTAGLKDEIRKARELGFMDYAGYLITGGLLSAPKSFVRNLLGSVSFTTLNLAERYVAAGVGTLRTLGQGSDRVTFREANAYAAGMKGALRDAFVAGLEAFKHAGADVDTSSVLGGKTLHNVPFKMNPDRWAKWHKDPVRNLPEMLAWGIFSATRTLGFRPSIAMDEFTKTLGRNAQLNALAVREATYRAAREADPAAANKVFADVLTAVRQEPTAEALKAAREFFADTGQDAAGTFASGTKAEDMSRVLASLDVRKLAEDHAKELAFQKVGPGTKKLDEALRAWPVIKYFYAPFLKTPAALIKAGLIDRTPLSILANHKALTGAADALNSAIERGGAEADIAWAKMVMGMGLMTTAFALYERGHLVGGRGDSRNAQRQDGVRPYSIRIGNEWIDFSPLSPFAEPFGLVADLAQILGDRQPDQETGEALVGAVLTAISNNILNKTTLQGLHQLDSTLFGKTPGGSEESRARGTEEQLATTLMSMVPLSSLLRSTAQEIDPVRREAHSVLEQFEALTPGLSQRLPAMRDAFGRPLVRQEGETGAFQALNHTSRSKDPMALELARLGQTVDLSLARPPRTFNGERVEPQEFARILEVQGQLWRHPRTGMNMEEAVRDLIKTDEYKSWPDEQRAQTVKELMSKYRTLANRAMKDPRSEFYMGDVVKRTAAAALRKEVKARGLSDRRALHRAKHMGLSRVDAQGEIDALRAALDLEDQPQE</sequence>
<gene>
    <name evidence="1" type="ORF">DI526_05670</name>
</gene>
<evidence type="ECO:0008006" key="3">
    <source>
        <dbReference type="Google" id="ProtNLM"/>
    </source>
</evidence>
<organism evidence="1 2">
    <name type="scientific">Caulobacter segnis</name>
    <dbReference type="NCBI Taxonomy" id="88688"/>
    <lineage>
        <taxon>Bacteria</taxon>
        <taxon>Pseudomonadati</taxon>
        <taxon>Pseudomonadota</taxon>
        <taxon>Alphaproteobacteria</taxon>
        <taxon>Caulobacterales</taxon>
        <taxon>Caulobacteraceae</taxon>
        <taxon>Caulobacter</taxon>
    </lineage>
</organism>